<proteinExistence type="inferred from homology"/>
<gene>
    <name evidence="14" type="ORF">BJG266_LOCUS25750</name>
    <name evidence="15" type="ORF">QVE165_LOCUS37806</name>
</gene>
<feature type="signal peptide" evidence="12">
    <location>
        <begin position="1"/>
        <end position="21"/>
    </location>
</feature>
<keyword evidence="4" id="KW-1003">Cell membrane</keyword>
<sequence>MNTRILLSFFLTLTLYQQITCARPIALIYRGPAACKGCSESIATLLKDKYKIVYAGPREKVDVNADTLSTAKLYVQPGGGDLDEIWPHVRQYASPIRKYIKNGGRYLGICLGGYLAGTEPGFDLLPGKGQTDQYITSKGAVVTSEIDTVVPLLWRGKLRHVYFQDGTRFDLDRTAAPTEILATYTNGKIAAAVQDLGKGRIGMVGPHPEADKEWYAMFRMVIIETKSQIEEMGGHEIVVAQQNNITSHFNNNSDNTINFLHDLLFYPSKCSNLSTHGLPVTTIINEGYMKLKPLLYPCTIEFSLMCLTLFYLIWENIGKTFTRKISDKSSTKNVFMINCHASNKGRFGGMFVFSCTMISIILYVVFRNKIGDTHFMLSDTATIEKYSLSSTTNTIGHDPTIFKSSARIDYSIVILEIVNLCLLALSLCATIWSLIKIRKLNYRRTTTHFDDVLIIISLTGINLYSIFSAFAIFGYLGSSIVIILAREMITLLITLDLSLWFEKTTTTTKHEANPFQLAFYHVIPWSIIAAITTPLQNFFRFHASVCLSHVWANMYHLPAYQSLTSRS</sequence>
<keyword evidence="8" id="KW-0406">Ion transport</keyword>
<evidence type="ECO:0000313" key="14">
    <source>
        <dbReference type="EMBL" id="CAF1180750.1"/>
    </source>
</evidence>
<dbReference type="EMBL" id="CAJNOI010000203">
    <property type="protein sequence ID" value="CAF1180750.1"/>
    <property type="molecule type" value="Genomic_DNA"/>
</dbReference>
<comment type="similarity">
    <text evidence="2">Belongs to the otopetrin family.</text>
</comment>
<feature type="domain" description="Biotin-protein ligase N-terminal" evidence="13">
    <location>
        <begin position="27"/>
        <end position="122"/>
    </location>
</feature>
<evidence type="ECO:0000259" key="13">
    <source>
        <dbReference type="Pfam" id="PF09825"/>
    </source>
</evidence>
<feature type="chain" id="PRO_5035685595" description="Biotin-protein ligase N-terminal domain-containing protein" evidence="12">
    <location>
        <begin position="22"/>
        <end position="567"/>
    </location>
</feature>
<protein>
    <recommendedName>
        <fullName evidence="13">Biotin-protein ligase N-terminal domain-containing protein</fullName>
    </recommendedName>
</protein>
<evidence type="ECO:0000256" key="10">
    <source>
        <dbReference type="ARBA" id="ARBA00023303"/>
    </source>
</evidence>
<keyword evidence="12" id="KW-0732">Signal</keyword>
<organism evidence="14 17">
    <name type="scientific">Adineta steineri</name>
    <dbReference type="NCBI Taxonomy" id="433720"/>
    <lineage>
        <taxon>Eukaryota</taxon>
        <taxon>Metazoa</taxon>
        <taxon>Spiralia</taxon>
        <taxon>Gnathifera</taxon>
        <taxon>Rotifera</taxon>
        <taxon>Eurotatoria</taxon>
        <taxon>Bdelloidea</taxon>
        <taxon>Adinetida</taxon>
        <taxon>Adinetidae</taxon>
        <taxon>Adineta</taxon>
    </lineage>
</organism>
<dbReference type="InterPro" id="IPR029062">
    <property type="entry name" value="Class_I_gatase-like"/>
</dbReference>
<comment type="subcellular location">
    <subcellularLocation>
        <location evidence="1">Cell membrane</location>
        <topology evidence="1">Multi-pass membrane protein</topology>
    </subcellularLocation>
</comment>
<dbReference type="Proteomes" id="UP000663877">
    <property type="component" value="Unassembled WGS sequence"/>
</dbReference>
<comment type="caution">
    <text evidence="14">The sequence shown here is derived from an EMBL/GenBank/DDBJ whole genome shotgun (WGS) entry which is preliminary data.</text>
</comment>
<keyword evidence="6" id="KW-0375">Hydrogen ion transport</keyword>
<dbReference type="GO" id="GO:0015252">
    <property type="term" value="F:proton channel activity"/>
    <property type="evidence" value="ECO:0007669"/>
    <property type="project" value="InterPro"/>
</dbReference>
<feature type="transmembrane region" description="Helical" evidence="11">
    <location>
        <begin position="410"/>
        <end position="432"/>
    </location>
</feature>
<evidence type="ECO:0000256" key="5">
    <source>
        <dbReference type="ARBA" id="ARBA00022692"/>
    </source>
</evidence>
<keyword evidence="3" id="KW-0813">Transport</keyword>
<feature type="transmembrane region" description="Helical" evidence="11">
    <location>
        <begin position="347"/>
        <end position="366"/>
    </location>
</feature>
<evidence type="ECO:0000256" key="6">
    <source>
        <dbReference type="ARBA" id="ARBA00022781"/>
    </source>
</evidence>
<keyword evidence="9 11" id="KW-0472">Membrane</keyword>
<name>A0A814UWN4_9BILA</name>
<dbReference type="SUPFAM" id="SSF52317">
    <property type="entry name" value="Class I glutamine amidotransferase-like"/>
    <property type="match status" value="1"/>
</dbReference>
<dbReference type="Gene3D" id="3.40.50.880">
    <property type="match status" value="1"/>
</dbReference>
<keyword evidence="10" id="KW-0407">Ion channel</keyword>
<dbReference type="Pfam" id="PF03189">
    <property type="entry name" value="Otopetrin"/>
    <property type="match status" value="3"/>
</dbReference>
<evidence type="ECO:0000256" key="12">
    <source>
        <dbReference type="SAM" id="SignalP"/>
    </source>
</evidence>
<dbReference type="PANTHER" id="PTHR21522:SF32">
    <property type="entry name" value="OTOPETRIN-2"/>
    <property type="match status" value="1"/>
</dbReference>
<keyword evidence="5 11" id="KW-0812">Transmembrane</keyword>
<dbReference type="GO" id="GO:0005886">
    <property type="term" value="C:plasma membrane"/>
    <property type="evidence" value="ECO:0007669"/>
    <property type="project" value="UniProtKB-SubCell"/>
</dbReference>
<evidence type="ECO:0000256" key="1">
    <source>
        <dbReference type="ARBA" id="ARBA00004651"/>
    </source>
</evidence>
<reference evidence="14" key="1">
    <citation type="submission" date="2021-02" db="EMBL/GenBank/DDBJ databases">
        <authorList>
            <person name="Nowell W R."/>
        </authorList>
    </citation>
    <scope>NUCLEOTIDE SEQUENCE</scope>
</reference>
<evidence type="ECO:0000256" key="2">
    <source>
        <dbReference type="ARBA" id="ARBA00006513"/>
    </source>
</evidence>
<evidence type="ECO:0000313" key="16">
    <source>
        <dbReference type="Proteomes" id="UP000663832"/>
    </source>
</evidence>
<evidence type="ECO:0000313" key="15">
    <source>
        <dbReference type="EMBL" id="CAF1415044.1"/>
    </source>
</evidence>
<evidence type="ECO:0000256" key="3">
    <source>
        <dbReference type="ARBA" id="ARBA00022448"/>
    </source>
</evidence>
<evidence type="ECO:0000256" key="8">
    <source>
        <dbReference type="ARBA" id="ARBA00023065"/>
    </source>
</evidence>
<evidence type="ECO:0000256" key="7">
    <source>
        <dbReference type="ARBA" id="ARBA00022989"/>
    </source>
</evidence>
<dbReference type="Pfam" id="PF09825">
    <property type="entry name" value="BPL_N"/>
    <property type="match status" value="1"/>
</dbReference>
<evidence type="ECO:0000256" key="4">
    <source>
        <dbReference type="ARBA" id="ARBA00022475"/>
    </source>
</evidence>
<accession>A0A814UWN4</accession>
<dbReference type="InterPro" id="IPR004878">
    <property type="entry name" value="Otopetrin"/>
</dbReference>
<dbReference type="InterPro" id="IPR019197">
    <property type="entry name" value="Biotin-prot_ligase_N"/>
</dbReference>
<dbReference type="PANTHER" id="PTHR21522">
    <property type="entry name" value="PROTON CHANNEL OTOP"/>
    <property type="match status" value="1"/>
</dbReference>
<keyword evidence="7 11" id="KW-1133">Transmembrane helix</keyword>
<feature type="transmembrane region" description="Helical" evidence="11">
    <location>
        <begin position="479"/>
        <end position="501"/>
    </location>
</feature>
<feature type="transmembrane region" description="Helical" evidence="11">
    <location>
        <begin position="452"/>
        <end position="473"/>
    </location>
</feature>
<evidence type="ECO:0000256" key="9">
    <source>
        <dbReference type="ARBA" id="ARBA00023136"/>
    </source>
</evidence>
<dbReference type="EMBL" id="CAJNOM010000397">
    <property type="protein sequence ID" value="CAF1415044.1"/>
    <property type="molecule type" value="Genomic_DNA"/>
</dbReference>
<evidence type="ECO:0000313" key="17">
    <source>
        <dbReference type="Proteomes" id="UP000663877"/>
    </source>
</evidence>
<evidence type="ECO:0000256" key="11">
    <source>
        <dbReference type="SAM" id="Phobius"/>
    </source>
</evidence>
<dbReference type="OrthoDB" id="6429739at2759"/>
<dbReference type="CDD" id="cd03144">
    <property type="entry name" value="GATase1_ScBLP_like"/>
    <property type="match status" value="1"/>
</dbReference>
<dbReference type="Proteomes" id="UP000663832">
    <property type="component" value="Unassembled WGS sequence"/>
</dbReference>
<feature type="transmembrane region" description="Helical" evidence="11">
    <location>
        <begin position="294"/>
        <end position="314"/>
    </location>
</feature>
<keyword evidence="16" id="KW-1185">Reference proteome</keyword>
<dbReference type="AlphaFoldDB" id="A0A814UWN4"/>